<proteinExistence type="predicted"/>
<gene>
    <name evidence="2" type="ORF">Vbra_13910</name>
</gene>
<feature type="domain" description="TLDc" evidence="1">
    <location>
        <begin position="617"/>
        <end position="681"/>
    </location>
</feature>
<evidence type="ECO:0000313" key="2">
    <source>
        <dbReference type="EMBL" id="CEM03445.1"/>
    </source>
</evidence>
<dbReference type="EMBL" id="CDMY01000341">
    <property type="protein sequence ID" value="CEM03445.1"/>
    <property type="molecule type" value="Genomic_DNA"/>
</dbReference>
<dbReference type="AlphaFoldDB" id="A0A0G4EYC1"/>
<reference evidence="2 3" key="1">
    <citation type="submission" date="2014-11" db="EMBL/GenBank/DDBJ databases">
        <authorList>
            <person name="Zhu J."/>
            <person name="Qi W."/>
            <person name="Song R."/>
        </authorList>
    </citation>
    <scope>NUCLEOTIDE SEQUENCE [LARGE SCALE GENOMIC DNA]</scope>
</reference>
<dbReference type="InParanoid" id="A0A0G4EYC1"/>
<keyword evidence="3" id="KW-1185">Reference proteome</keyword>
<dbReference type="InterPro" id="IPR006571">
    <property type="entry name" value="TLDc_dom"/>
</dbReference>
<accession>A0A0G4EYC1</accession>
<dbReference type="PhylomeDB" id="A0A0G4EYC1"/>
<organism evidence="2 3">
    <name type="scientific">Vitrella brassicaformis (strain CCMP3155)</name>
    <dbReference type="NCBI Taxonomy" id="1169540"/>
    <lineage>
        <taxon>Eukaryota</taxon>
        <taxon>Sar</taxon>
        <taxon>Alveolata</taxon>
        <taxon>Colpodellida</taxon>
        <taxon>Vitrellaceae</taxon>
        <taxon>Vitrella</taxon>
    </lineage>
</organism>
<dbReference type="Proteomes" id="UP000041254">
    <property type="component" value="Unassembled WGS sequence"/>
</dbReference>
<sequence length="720" mass="78279">MMPFHLAELLESVPVGQRGSPGPFAKLRVIPAIKLYGIESTDACRDGLQDLQKCLVHRGCSKAFDSLRIEVHRSDCLGLLLSNFATFKALASLIDTTCSPSAKVDCCIISPAGVWRDISLSLLLAYTRFDFTKLPTCSLPLVNALLTAYNVRLDSSHSHIDCPKFGTSGPGLRGACHYVWRVTQDQLDGATSDIGRERMNELVFESGWYRDEGCSISIECAEGFAPAADAVPPEPPELKALNRTRVERVKTLIVNHRIGLGLAKAILSKGPHLTELQLTDMAPTDVPDLLSLRVPKQLLLHSLWAEGDRPLGVVPFDVRFQQLRGLTAGGGVALQLAAALRRHVPSLDVLAVAGSEIDALQVLVVGGVGAVAQLSLGFVHEGRHEFIRAADEREGITLGDHRDQLPHIDSLVMYLDVPSADVADPGAFILSSVWSVLEIESISRLKVVLPQHSHVDELKAAIVRRFGPGRMVHGQVHREYGYLGLYLTANDIATMRRAAFAHSSTADRLEALMRIERPHQRLAMITNLADTVKRLSHCLPSLPPDVSAEALASDFAGRVRAAAPMTVVDPPYAPRRLKAPLMAAMERHGLAMEPMMRLHDEHGDGSCIPSPSVIASAAQLMAVLQKTDKQITAIELLYKATEHGFAYTDMLSRVGRASPLLFLARANGDMHGFFIDTSLQPATALHMETPNGPRALNHYEAACLIFKASTAAPPTFQSPQ</sequence>
<evidence type="ECO:0000259" key="1">
    <source>
        <dbReference type="Pfam" id="PF07534"/>
    </source>
</evidence>
<evidence type="ECO:0000313" key="3">
    <source>
        <dbReference type="Proteomes" id="UP000041254"/>
    </source>
</evidence>
<protein>
    <recommendedName>
        <fullName evidence="1">TLDc domain-containing protein</fullName>
    </recommendedName>
</protein>
<dbReference type="VEuPathDB" id="CryptoDB:Vbra_13910"/>
<name>A0A0G4EYC1_VITBC</name>
<dbReference type="Pfam" id="PF07534">
    <property type="entry name" value="TLD"/>
    <property type="match status" value="1"/>
</dbReference>